<name>A0ABV1HXP7_9FIRM</name>
<sequence>MFGYIIVHKPELKVREYETYKASYCGLCRSLKKRHGRIGQMTLSYDMTFLALLLTGLYEPETITGCERCIAHPVNRHHFRQNQYFDYAADMNVLLTFYKCLDDWQDEKKLWARIFSWMLMPKMKKIRKLYGEKAQMTADNLKALRELEKKDICDIDKSAGFFGRIMAELFVCREDEWAEKLRKMGFYFGKFIYLMDAYEDIEEDLKQNRYNPLAELYGQESFEENCQQILKMMMAETSRVFEQLPIVEEVEILRNILYAGVWSRYGQIRCSRKGTDKKE</sequence>
<reference evidence="1 2" key="1">
    <citation type="submission" date="2024-03" db="EMBL/GenBank/DDBJ databases">
        <title>Human intestinal bacterial collection.</title>
        <authorList>
            <person name="Pauvert C."/>
            <person name="Hitch T.C.A."/>
            <person name="Clavel T."/>
        </authorList>
    </citation>
    <scope>NUCLEOTIDE SEQUENCE [LARGE SCALE GENOMIC DNA]</scope>
    <source>
        <strain evidence="1 2">CLA-AA-H78B</strain>
    </source>
</reference>
<dbReference type="EMBL" id="JBBMFC010000003">
    <property type="protein sequence ID" value="MEQ2577689.1"/>
    <property type="molecule type" value="Genomic_DNA"/>
</dbReference>
<comment type="caution">
    <text evidence="1">The sequence shown here is derived from an EMBL/GenBank/DDBJ whole genome shotgun (WGS) entry which is preliminary data.</text>
</comment>
<organism evidence="1 2">
    <name type="scientific">Hominiventricola aquisgranensis</name>
    <dbReference type="NCBI Taxonomy" id="3133164"/>
    <lineage>
        <taxon>Bacteria</taxon>
        <taxon>Bacillati</taxon>
        <taxon>Bacillota</taxon>
        <taxon>Clostridia</taxon>
        <taxon>Lachnospirales</taxon>
        <taxon>Lachnospiraceae</taxon>
        <taxon>Hominiventricola</taxon>
    </lineage>
</organism>
<dbReference type="Proteomes" id="UP001470288">
    <property type="component" value="Unassembled WGS sequence"/>
</dbReference>
<protein>
    <submittedName>
        <fullName evidence="1">DUF5685 family protein</fullName>
    </submittedName>
</protein>
<dbReference type="InterPro" id="IPR043740">
    <property type="entry name" value="DUF5685"/>
</dbReference>
<accession>A0ABV1HXP7</accession>
<evidence type="ECO:0000313" key="1">
    <source>
        <dbReference type="EMBL" id="MEQ2577689.1"/>
    </source>
</evidence>
<keyword evidence="2" id="KW-1185">Reference proteome</keyword>
<dbReference type="RefSeq" id="WP_349143692.1">
    <property type="nucleotide sequence ID" value="NZ_JBBMFC010000003.1"/>
</dbReference>
<dbReference type="Pfam" id="PF18937">
    <property type="entry name" value="DUF5685"/>
    <property type="match status" value="1"/>
</dbReference>
<proteinExistence type="predicted"/>
<evidence type="ECO:0000313" key="2">
    <source>
        <dbReference type="Proteomes" id="UP001470288"/>
    </source>
</evidence>
<gene>
    <name evidence="1" type="ORF">WMO62_02380</name>
</gene>